<feature type="region of interest" description="Disordered" evidence="1">
    <location>
        <begin position="372"/>
        <end position="399"/>
    </location>
</feature>
<feature type="transmembrane region" description="Helical" evidence="2">
    <location>
        <begin position="12"/>
        <end position="31"/>
    </location>
</feature>
<proteinExistence type="predicted"/>
<dbReference type="EMBL" id="FMUN01000003">
    <property type="protein sequence ID" value="SCY15641.1"/>
    <property type="molecule type" value="Genomic_DNA"/>
</dbReference>
<keyword evidence="2" id="KW-0472">Membrane</keyword>
<keyword evidence="5" id="KW-1185">Reference proteome</keyword>
<evidence type="ECO:0000256" key="1">
    <source>
        <dbReference type="SAM" id="MobiDB-lite"/>
    </source>
</evidence>
<evidence type="ECO:0000256" key="2">
    <source>
        <dbReference type="SAM" id="Phobius"/>
    </source>
</evidence>
<reference evidence="5" key="1">
    <citation type="submission" date="2016-10" db="EMBL/GenBank/DDBJ databases">
        <authorList>
            <person name="Varghese N."/>
        </authorList>
    </citation>
    <scope>NUCLEOTIDE SEQUENCE [LARGE SCALE GENOMIC DNA]</scope>
    <source>
        <strain evidence="5">HL 19</strain>
    </source>
</reference>
<dbReference type="Pfam" id="PF13400">
    <property type="entry name" value="Tad"/>
    <property type="match status" value="1"/>
</dbReference>
<sequence length="484" mass="53843">MRGIQKREGGAVLPMMAILIAVLLGMTGLALDFGRLALWKSRLQNAADGAALAAATELNARYGALERARQAAREMLEPQGIPLEDVLPDENFTFYATIGSSRDPEGSGKVETTSYREAHYAEVRIEQWPVDLLFLPVLDVLPGVSMQDELRVDVRALAGRHYYMCEFPPVMFCNPFEAEGETFREAVDPHRPEGPLLEPGDSMYLKYQADHWEPGNFAFLRPSDESGDPEHGAKALGEYIADPSRQGCTYPDLHTRTGTVQSWPNHGWNTRFDLYKGMTPDDFPPSPGVMGYPQDQSFRDIGGMSERFGKGDWPAADYWADYHAYHGQPKPLDWDSWTRREAHLWELTEGYPPCDPDAGDGVSCPADADLPIPVPDHDTYTDPAPTPERPDPVPDGLADPNHLDFDSEPASVPGRRTLLVAAVNCEEQEVKGDMDVIAETFAKFFVLQRAKQGASDTDIDFLVEYMGLASGKDEEYHVDVQLYE</sequence>
<organism evidence="4 5">
    <name type="scientific">Thiohalorhabdus denitrificans</name>
    <dbReference type="NCBI Taxonomy" id="381306"/>
    <lineage>
        <taxon>Bacteria</taxon>
        <taxon>Pseudomonadati</taxon>
        <taxon>Pseudomonadota</taxon>
        <taxon>Gammaproteobacteria</taxon>
        <taxon>Thiohalorhabdales</taxon>
        <taxon>Thiohalorhabdaceae</taxon>
        <taxon>Thiohalorhabdus</taxon>
    </lineage>
</organism>
<evidence type="ECO:0000313" key="4">
    <source>
        <dbReference type="EMBL" id="SCY15641.1"/>
    </source>
</evidence>
<accession>A0A0P9C5I5</accession>
<feature type="domain" description="Putative Flp pilus-assembly TadG-like N-terminal" evidence="3">
    <location>
        <begin position="10"/>
        <end position="56"/>
    </location>
</feature>
<keyword evidence="2" id="KW-1133">Transmembrane helix</keyword>
<evidence type="ECO:0000313" key="5">
    <source>
        <dbReference type="Proteomes" id="UP000183104"/>
    </source>
</evidence>
<dbReference type="Proteomes" id="UP000183104">
    <property type="component" value="Unassembled WGS sequence"/>
</dbReference>
<dbReference type="RefSeq" id="WP_054966101.1">
    <property type="nucleotide sequence ID" value="NZ_FMUN01000003.1"/>
</dbReference>
<name>A0A0P9C5I5_9GAMM</name>
<protein>
    <submittedName>
        <fullName evidence="4">Putative Flp pilus-assembly TadE/G-like</fullName>
    </submittedName>
</protein>
<dbReference type="InterPro" id="IPR028087">
    <property type="entry name" value="Tad_N"/>
</dbReference>
<keyword evidence="2" id="KW-0812">Transmembrane</keyword>
<dbReference type="STRING" id="381306.AN478_08065"/>
<gene>
    <name evidence="4" type="ORF">SAMN05661077_1379</name>
</gene>
<dbReference type="AlphaFoldDB" id="A0A0P9C5I5"/>
<evidence type="ECO:0000259" key="3">
    <source>
        <dbReference type="Pfam" id="PF13400"/>
    </source>
</evidence>